<dbReference type="PANTHER" id="PTHR31025:SF29">
    <property type="entry name" value="SI:CH211-196P9.1"/>
    <property type="match status" value="1"/>
</dbReference>
<comment type="caution">
    <text evidence="2">The sequence shown here is derived from an EMBL/GenBank/DDBJ whole genome shotgun (WGS) entry which is preliminary data.</text>
</comment>
<proteinExistence type="predicted"/>
<accession>A0AA47NVK7</accession>
<name>A0AA47NVK7_MERPO</name>
<reference evidence="2" key="1">
    <citation type="journal article" date="2023" name="Front. Mar. Sci.">
        <title>A new Merluccius polli reference genome to investigate the effects of global change in West African waters.</title>
        <authorList>
            <person name="Mateo J.L."/>
            <person name="Blanco-Fernandez C."/>
            <person name="Garcia-Vazquez E."/>
            <person name="Machado-Schiaffino G."/>
        </authorList>
    </citation>
    <scope>NUCLEOTIDE SEQUENCE</scope>
    <source>
        <strain evidence="2">C29</strain>
        <tissue evidence="2">Fin</tissue>
    </source>
</reference>
<protein>
    <submittedName>
        <fullName evidence="2">Uncharacterized protein</fullName>
    </submittedName>
</protein>
<evidence type="ECO:0000313" key="3">
    <source>
        <dbReference type="Proteomes" id="UP001174136"/>
    </source>
</evidence>
<sequence length="595" mass="66444">MAGFAPRAPKKTKLTAVMASSSSLRVAWRRRSLTIPPVLQPASRFPRQSPVLPAASVADTHRGSLHAGWIPQQANRLHPGGWLSERLGAEVRQKMLLRVSFGGVQKYIKLPELTFGDFLREVSLKFNIAEDRRLDIKVYDQSNTEVDCEVFEEIVKEFHGPFLVSLANEAPGNPQSTSSPYSIASEDTVILNFSLCDPAEEPVAAEGSQPKRPCRINYEAKALIEKILTTKPGGDRIMAEYAKTKSITDSTRRQLINILTADMTETHGTSPPRSVKVMYAQGIVALFPYLEDPYSQNGYEHYYDPESGSGYLAWRLKTIQRKAAEERGPAVSKSPKVGGPGHGRTRPFTADKVLTDEEVECAIALLRHSADEETIREKMKVTFVYRHAMVNDDDKSAEVFSVFPRFLDTPGLIEQDFRLMFGEQTANKFLERWPYPLSKQESIKESHGLVPSTDLLDLMRNAETSTEVENGWDSDMSTIILLLHLLPPSAQGRKRPGKISASNAVDHLIKFLKGPTKSSIHSFFIAIDKHALPCQATTSVGALDELFKAHYVFGTSYSPVLNNFFTFLQTSIYNIDVGKTKETPRIAELRARMVR</sequence>
<dbReference type="Proteomes" id="UP001174136">
    <property type="component" value="Unassembled WGS sequence"/>
</dbReference>
<feature type="region of interest" description="Disordered" evidence="1">
    <location>
        <begin position="325"/>
        <end position="348"/>
    </location>
</feature>
<organism evidence="2 3">
    <name type="scientific">Merluccius polli</name>
    <name type="common">Benguela hake</name>
    <name type="synonym">Merluccius cadenati</name>
    <dbReference type="NCBI Taxonomy" id="89951"/>
    <lineage>
        <taxon>Eukaryota</taxon>
        <taxon>Metazoa</taxon>
        <taxon>Chordata</taxon>
        <taxon>Craniata</taxon>
        <taxon>Vertebrata</taxon>
        <taxon>Euteleostomi</taxon>
        <taxon>Actinopterygii</taxon>
        <taxon>Neopterygii</taxon>
        <taxon>Teleostei</taxon>
        <taxon>Neoteleostei</taxon>
        <taxon>Acanthomorphata</taxon>
        <taxon>Zeiogadaria</taxon>
        <taxon>Gadariae</taxon>
        <taxon>Gadiformes</taxon>
        <taxon>Gadoidei</taxon>
        <taxon>Merlucciidae</taxon>
        <taxon>Merluccius</taxon>
    </lineage>
</organism>
<gene>
    <name evidence="2" type="ORF">N1851_024510</name>
</gene>
<keyword evidence="3" id="KW-1185">Reference proteome</keyword>
<dbReference type="AlphaFoldDB" id="A0AA47NVK7"/>
<dbReference type="EMBL" id="JAOPHQ010004559">
    <property type="protein sequence ID" value="KAK0138950.1"/>
    <property type="molecule type" value="Genomic_DNA"/>
</dbReference>
<dbReference type="PANTHER" id="PTHR31025">
    <property type="entry name" value="SI:CH211-196P9.1-RELATED"/>
    <property type="match status" value="1"/>
</dbReference>
<evidence type="ECO:0000256" key="1">
    <source>
        <dbReference type="SAM" id="MobiDB-lite"/>
    </source>
</evidence>
<evidence type="ECO:0000313" key="2">
    <source>
        <dbReference type="EMBL" id="KAK0138950.1"/>
    </source>
</evidence>